<feature type="non-terminal residue" evidence="2">
    <location>
        <position position="1"/>
    </location>
</feature>
<evidence type="ECO:0000313" key="2">
    <source>
        <dbReference type="EMBL" id="GFH20895.1"/>
    </source>
</evidence>
<keyword evidence="3" id="KW-1185">Reference proteome</keyword>
<feature type="region of interest" description="Disordered" evidence="1">
    <location>
        <begin position="1"/>
        <end position="23"/>
    </location>
</feature>
<evidence type="ECO:0000256" key="1">
    <source>
        <dbReference type="SAM" id="MobiDB-lite"/>
    </source>
</evidence>
<accession>A0A699ZG39</accession>
<dbReference type="AlphaFoldDB" id="A0A699ZG39"/>
<evidence type="ECO:0000313" key="3">
    <source>
        <dbReference type="Proteomes" id="UP000485058"/>
    </source>
</evidence>
<comment type="caution">
    <text evidence="2">The sequence shown here is derived from an EMBL/GenBank/DDBJ whole genome shotgun (WGS) entry which is preliminary data.</text>
</comment>
<organism evidence="2 3">
    <name type="scientific">Haematococcus lacustris</name>
    <name type="common">Green alga</name>
    <name type="synonym">Haematococcus pluvialis</name>
    <dbReference type="NCBI Taxonomy" id="44745"/>
    <lineage>
        <taxon>Eukaryota</taxon>
        <taxon>Viridiplantae</taxon>
        <taxon>Chlorophyta</taxon>
        <taxon>core chlorophytes</taxon>
        <taxon>Chlorophyceae</taxon>
        <taxon>CS clade</taxon>
        <taxon>Chlamydomonadales</taxon>
        <taxon>Haematococcaceae</taxon>
        <taxon>Haematococcus</taxon>
    </lineage>
</organism>
<name>A0A699ZG39_HAELA</name>
<gene>
    <name evidence="2" type="ORF">HaLaN_18099</name>
</gene>
<proteinExistence type="predicted"/>
<protein>
    <submittedName>
        <fullName evidence="2">Uncharacterized protein</fullName>
    </submittedName>
</protein>
<dbReference type="EMBL" id="BLLF01001719">
    <property type="protein sequence ID" value="GFH20895.1"/>
    <property type="molecule type" value="Genomic_DNA"/>
</dbReference>
<reference evidence="2 3" key="1">
    <citation type="submission" date="2020-02" db="EMBL/GenBank/DDBJ databases">
        <title>Draft genome sequence of Haematococcus lacustris strain NIES-144.</title>
        <authorList>
            <person name="Morimoto D."/>
            <person name="Nakagawa S."/>
            <person name="Yoshida T."/>
            <person name="Sawayama S."/>
        </authorList>
    </citation>
    <scope>NUCLEOTIDE SEQUENCE [LARGE SCALE GENOMIC DNA]</scope>
    <source>
        <strain evidence="2 3">NIES-144</strain>
    </source>
</reference>
<dbReference type="Proteomes" id="UP000485058">
    <property type="component" value="Unassembled WGS sequence"/>
</dbReference>
<sequence>MELQGVGEGAPPEQAKVQQKHRL</sequence>